<evidence type="ECO:0000313" key="3">
    <source>
        <dbReference type="EMBL" id="KAJ8049322.1"/>
    </source>
</evidence>
<comment type="caution">
    <text evidence="3">The sequence shown here is derived from an EMBL/GenBank/DDBJ whole genome shotgun (WGS) entry which is preliminary data.</text>
</comment>
<proteinExistence type="predicted"/>
<sequence>MTRTDGYRIGLRYFSHPGNISFSFKPISAMETKVNLQFHLIAALSLITSSTSQGADDESTNRDEGLSRHEELVIFACLGAVSAMAITIVLFLWYVVDRTKERIRYFERHLPKLVEKFRSEAADEIERDADRIVMSGTLAASGEFEGVHHPLDVARGRVRLTSYTRKQDVGITTDFPENQAAVASEQAENARTEPNRRTSSKAPDGSDSKDFIFVNGEYIPRDVVSDGKHPPPYAYDNPAYDNPYTDAENGNTKKQSSNGQRNGTSSKGKDKSKLSVYESHV</sequence>
<keyword evidence="2" id="KW-0472">Membrane</keyword>
<organism evidence="3 4">
    <name type="scientific">Holothuria leucospilota</name>
    <name type="common">Black long sea cucumber</name>
    <name type="synonym">Mertensiothuria leucospilota</name>
    <dbReference type="NCBI Taxonomy" id="206669"/>
    <lineage>
        <taxon>Eukaryota</taxon>
        <taxon>Metazoa</taxon>
        <taxon>Echinodermata</taxon>
        <taxon>Eleutherozoa</taxon>
        <taxon>Echinozoa</taxon>
        <taxon>Holothuroidea</taxon>
        <taxon>Aspidochirotacea</taxon>
        <taxon>Aspidochirotida</taxon>
        <taxon>Holothuriidae</taxon>
        <taxon>Holothuria</taxon>
    </lineage>
</organism>
<name>A0A9Q1CP33_HOLLE</name>
<feature type="compositionally biased region" description="Basic and acidic residues" evidence="1">
    <location>
        <begin position="267"/>
        <end position="281"/>
    </location>
</feature>
<reference evidence="3" key="1">
    <citation type="submission" date="2021-10" db="EMBL/GenBank/DDBJ databases">
        <title>Tropical sea cucumber genome reveals ecological adaptation and Cuvierian tubules defense mechanism.</title>
        <authorList>
            <person name="Chen T."/>
        </authorList>
    </citation>
    <scope>NUCLEOTIDE SEQUENCE</scope>
    <source>
        <strain evidence="3">Nanhai2018</strain>
        <tissue evidence="3">Muscle</tissue>
    </source>
</reference>
<evidence type="ECO:0000256" key="2">
    <source>
        <dbReference type="SAM" id="Phobius"/>
    </source>
</evidence>
<feature type="transmembrane region" description="Helical" evidence="2">
    <location>
        <begin position="72"/>
        <end position="96"/>
    </location>
</feature>
<feature type="compositionally biased region" description="Basic and acidic residues" evidence="1">
    <location>
        <begin position="219"/>
        <end position="229"/>
    </location>
</feature>
<feature type="compositionally biased region" description="Low complexity" evidence="1">
    <location>
        <begin position="234"/>
        <end position="244"/>
    </location>
</feature>
<dbReference type="AlphaFoldDB" id="A0A9Q1CP33"/>
<dbReference type="Proteomes" id="UP001152320">
    <property type="component" value="Chromosome 1"/>
</dbReference>
<keyword evidence="4" id="KW-1185">Reference proteome</keyword>
<evidence type="ECO:0000313" key="4">
    <source>
        <dbReference type="Proteomes" id="UP001152320"/>
    </source>
</evidence>
<feature type="region of interest" description="Disordered" evidence="1">
    <location>
        <begin position="181"/>
        <end position="281"/>
    </location>
</feature>
<keyword evidence="2" id="KW-1133">Transmembrane helix</keyword>
<feature type="compositionally biased region" description="Polar residues" evidence="1">
    <location>
        <begin position="248"/>
        <end position="266"/>
    </location>
</feature>
<gene>
    <name evidence="3" type="ORF">HOLleu_02021</name>
</gene>
<protein>
    <submittedName>
        <fullName evidence="3">Uncharacterized protein</fullName>
    </submittedName>
</protein>
<dbReference type="EMBL" id="JAIZAY010000001">
    <property type="protein sequence ID" value="KAJ8049322.1"/>
    <property type="molecule type" value="Genomic_DNA"/>
</dbReference>
<keyword evidence="2" id="KW-0812">Transmembrane</keyword>
<evidence type="ECO:0000256" key="1">
    <source>
        <dbReference type="SAM" id="MobiDB-lite"/>
    </source>
</evidence>
<accession>A0A9Q1CP33</accession>
<dbReference type="OrthoDB" id="10225225at2759"/>